<feature type="transmembrane region" description="Helical" evidence="5">
    <location>
        <begin position="6"/>
        <end position="26"/>
    </location>
</feature>
<evidence type="ECO:0000256" key="2">
    <source>
        <dbReference type="ARBA" id="ARBA00022759"/>
    </source>
</evidence>
<dbReference type="Proteomes" id="UP000679335">
    <property type="component" value="Chromosome"/>
</dbReference>
<dbReference type="NCBIfam" id="TIGR03319">
    <property type="entry name" value="RNase_Y"/>
    <property type="match status" value="1"/>
</dbReference>
<dbReference type="InterPro" id="IPR017705">
    <property type="entry name" value="Ribonuclease_Y"/>
</dbReference>
<dbReference type="CDD" id="cd00077">
    <property type="entry name" value="HDc"/>
    <property type="match status" value="1"/>
</dbReference>
<sequence>MEPGAIVTVVGLLGACLVALILVLTARREADLHRRGASEDVAQIRDDARAMLADAERRERRVADRERELANERGELTALERRTRAEAEALAESRRSAARELDKAERAAARTLADADRAANERLAEAREKARAELESVSGLTHDDALAELTRRITDQAVDAAAAQVRRTEAQARRTAEARARRIVSTAVQRVAVATSAQPVVAILPLPSDEMKGRIIGKEGRNIRHFEALTGVNVLVDETPDTVVLSCFDAERREVAQVALEALMADGRIHPQRIEAAYAEALAGADDRHVAAGHDATERAGIDHLHSELVRTMGRLRLRSSYGQNVLEHLVESAQIAAAIAAEVGADVAVARRGAFLHDLGKALTAEVPGTHAAVGADLARRLGESDAVVNAIAAHHDEVPPATVEAVLVQAADAISASRPGARRQEIDQYVERMGELEALVAAHDGVRRALAMAAGREVRVVVEPDEVDDRALPQLASSIAKHIEADLTYPGEIRVTVVRELRASATAG</sequence>
<accession>A0ABX8GNL1</accession>
<dbReference type="EMBL" id="CP076023">
    <property type="protein sequence ID" value="QWC17413.1"/>
    <property type="molecule type" value="Genomic_DNA"/>
</dbReference>
<evidence type="ECO:0000259" key="8">
    <source>
        <dbReference type="PROSITE" id="PS51831"/>
    </source>
</evidence>
<keyword evidence="4 5" id="KW-0694">RNA-binding</keyword>
<keyword evidence="10" id="KW-1185">Reference proteome</keyword>
<reference evidence="9 10" key="1">
    <citation type="submission" date="2021-05" db="EMBL/GenBank/DDBJ databases">
        <title>Novel species in genus Cellulomonas.</title>
        <authorList>
            <person name="Zhang G."/>
        </authorList>
    </citation>
    <scope>NUCLEOTIDE SEQUENCE [LARGE SCALE GENOMIC DNA]</scope>
    <source>
        <strain evidence="10">zg-ZUI157</strain>
    </source>
</reference>
<feature type="domain" description="HD" evidence="8">
    <location>
        <begin position="326"/>
        <end position="419"/>
    </location>
</feature>
<dbReference type="InterPro" id="IPR006675">
    <property type="entry name" value="HDIG_dom"/>
</dbReference>
<evidence type="ECO:0000313" key="10">
    <source>
        <dbReference type="Proteomes" id="UP000679335"/>
    </source>
</evidence>
<keyword evidence="5" id="KW-1003">Cell membrane</keyword>
<dbReference type="InterPro" id="IPR022711">
    <property type="entry name" value="RNase_Y_N"/>
</dbReference>
<dbReference type="Pfam" id="PF12072">
    <property type="entry name" value="RNase_Y_N"/>
    <property type="match status" value="1"/>
</dbReference>
<dbReference type="InterPro" id="IPR006674">
    <property type="entry name" value="HD_domain"/>
</dbReference>
<dbReference type="PROSITE" id="PS50084">
    <property type="entry name" value="KH_TYPE_1"/>
    <property type="match status" value="1"/>
</dbReference>
<dbReference type="InterPro" id="IPR004088">
    <property type="entry name" value="KH_dom_type_1"/>
</dbReference>
<dbReference type="HAMAP" id="MF_00335">
    <property type="entry name" value="RNase_Y"/>
    <property type="match status" value="1"/>
</dbReference>
<dbReference type="SUPFAM" id="SSF54791">
    <property type="entry name" value="Eukaryotic type KH-domain (KH-domain type I)"/>
    <property type="match status" value="1"/>
</dbReference>
<dbReference type="InterPro" id="IPR003607">
    <property type="entry name" value="HD/PDEase_dom"/>
</dbReference>
<dbReference type="Gene3D" id="1.10.3210.10">
    <property type="entry name" value="Hypothetical protein af1432"/>
    <property type="match status" value="1"/>
</dbReference>
<comment type="subcellular location">
    <subcellularLocation>
        <location evidence="5">Cell membrane</location>
        <topology evidence="5">Single-pass membrane protein</topology>
    </subcellularLocation>
</comment>
<proteinExistence type="inferred from homology"/>
<evidence type="ECO:0000313" key="9">
    <source>
        <dbReference type="EMBL" id="QWC17413.1"/>
    </source>
</evidence>
<dbReference type="Gene3D" id="3.30.1370.10">
    <property type="entry name" value="K Homology domain, type 1"/>
    <property type="match status" value="1"/>
</dbReference>
<keyword evidence="2 5" id="KW-0255">Endonuclease</keyword>
<dbReference type="PANTHER" id="PTHR12826">
    <property type="entry name" value="RIBONUCLEASE Y"/>
    <property type="match status" value="1"/>
</dbReference>
<dbReference type="SMART" id="SM00471">
    <property type="entry name" value="HDc"/>
    <property type="match status" value="1"/>
</dbReference>
<dbReference type="SUPFAM" id="SSF109604">
    <property type="entry name" value="HD-domain/PDEase-like"/>
    <property type="match status" value="1"/>
</dbReference>
<feature type="coiled-coil region" evidence="7">
    <location>
        <begin position="52"/>
        <end position="140"/>
    </location>
</feature>
<gene>
    <name evidence="5 9" type="primary">rny</name>
    <name evidence="9" type="ORF">KKR89_07540</name>
</gene>
<keyword evidence="3 5" id="KW-0378">Hydrolase</keyword>
<evidence type="ECO:0000256" key="4">
    <source>
        <dbReference type="ARBA" id="ARBA00022884"/>
    </source>
</evidence>
<dbReference type="NCBIfam" id="TIGR00277">
    <property type="entry name" value="HDIG"/>
    <property type="match status" value="1"/>
</dbReference>
<dbReference type="CDD" id="cd22431">
    <property type="entry name" value="KH-I_RNaseY"/>
    <property type="match status" value="1"/>
</dbReference>
<dbReference type="Pfam" id="PF01966">
    <property type="entry name" value="HD"/>
    <property type="match status" value="1"/>
</dbReference>
<dbReference type="PANTHER" id="PTHR12826:SF15">
    <property type="entry name" value="RIBONUCLEASE Y"/>
    <property type="match status" value="1"/>
</dbReference>
<evidence type="ECO:0000256" key="7">
    <source>
        <dbReference type="SAM" id="Coils"/>
    </source>
</evidence>
<protein>
    <recommendedName>
        <fullName evidence="5 6">Ribonuclease Y</fullName>
        <shortName evidence="5">RNase Y</shortName>
        <ecNumber evidence="5 6">3.1.-.-</ecNumber>
    </recommendedName>
</protein>
<dbReference type="InterPro" id="IPR036612">
    <property type="entry name" value="KH_dom_type_1_sf"/>
</dbReference>
<keyword evidence="1 5" id="KW-0540">Nuclease</keyword>
<evidence type="ECO:0000256" key="6">
    <source>
        <dbReference type="NCBIfam" id="TIGR03319"/>
    </source>
</evidence>
<name>A0ABX8GNL1_9CELL</name>
<comment type="similarity">
    <text evidence="5">Belongs to the RNase Y family.</text>
</comment>
<evidence type="ECO:0000256" key="5">
    <source>
        <dbReference type="HAMAP-Rule" id="MF_00335"/>
    </source>
</evidence>
<evidence type="ECO:0000256" key="1">
    <source>
        <dbReference type="ARBA" id="ARBA00022722"/>
    </source>
</evidence>
<keyword evidence="5" id="KW-1133">Transmembrane helix</keyword>
<organism evidence="9 10">
    <name type="scientific">Cellulomonas dongxiuzhuiae</name>
    <dbReference type="NCBI Taxonomy" id="2819979"/>
    <lineage>
        <taxon>Bacteria</taxon>
        <taxon>Bacillati</taxon>
        <taxon>Actinomycetota</taxon>
        <taxon>Actinomycetes</taxon>
        <taxon>Micrococcales</taxon>
        <taxon>Cellulomonadaceae</taxon>
        <taxon>Cellulomonas</taxon>
    </lineage>
</organism>
<keyword evidence="5" id="KW-0472">Membrane</keyword>
<dbReference type="Pfam" id="PF00013">
    <property type="entry name" value="KH_1"/>
    <property type="match status" value="1"/>
</dbReference>
<dbReference type="EC" id="3.1.-.-" evidence="5 6"/>
<dbReference type="PROSITE" id="PS51831">
    <property type="entry name" value="HD"/>
    <property type="match status" value="1"/>
</dbReference>
<dbReference type="SMART" id="SM00322">
    <property type="entry name" value="KH"/>
    <property type="match status" value="1"/>
</dbReference>
<keyword evidence="5" id="KW-0812">Transmembrane</keyword>
<evidence type="ECO:0000256" key="3">
    <source>
        <dbReference type="ARBA" id="ARBA00022801"/>
    </source>
</evidence>
<comment type="function">
    <text evidence="5">Endoribonuclease that initiates mRNA decay.</text>
</comment>
<keyword evidence="7" id="KW-0175">Coiled coil</keyword>
<dbReference type="InterPro" id="IPR004087">
    <property type="entry name" value="KH_dom"/>
</dbReference>
<dbReference type="RefSeq" id="WP_208197684.1">
    <property type="nucleotide sequence ID" value="NZ_CP076023.1"/>
</dbReference>